<name>A0A1J9UQP2_9BACI</name>
<evidence type="ECO:0000313" key="1">
    <source>
        <dbReference type="EMBL" id="OJD81118.1"/>
    </source>
</evidence>
<dbReference type="EMBL" id="MAOI01000052">
    <property type="protein sequence ID" value="OJD81118.1"/>
    <property type="molecule type" value="Genomic_DNA"/>
</dbReference>
<dbReference type="AlphaFoldDB" id="A0A1J9UQP2"/>
<proteinExistence type="predicted"/>
<comment type="caution">
    <text evidence="1">The sequence shown here is derived from an EMBL/GenBank/DDBJ whole genome shotgun (WGS) entry which is preliminary data.</text>
</comment>
<organism evidence="1 2">
    <name type="scientific">Bacillus paramycoides</name>
    <dbReference type="NCBI Taxonomy" id="2026194"/>
    <lineage>
        <taxon>Bacteria</taxon>
        <taxon>Bacillati</taxon>
        <taxon>Bacillota</taxon>
        <taxon>Bacilli</taxon>
        <taxon>Bacillales</taxon>
        <taxon>Bacillaceae</taxon>
        <taxon>Bacillus</taxon>
        <taxon>Bacillus cereus group</taxon>
    </lineage>
</organism>
<reference evidence="1 2" key="1">
    <citation type="submission" date="2016-06" db="EMBL/GenBank/DDBJ databases">
        <title>First insights into the genetic diversity and population structure of in the Bacillus cereus group bacteria from diverse marine environments.</title>
        <authorList>
            <person name="Liu Y."/>
            <person name="Lai Q."/>
            <person name="Shao Z."/>
        </authorList>
    </citation>
    <scope>NUCLEOTIDE SEQUENCE [LARGE SCALE GENOMIC DNA]</scope>
    <source>
        <strain evidence="1 2">NH24A2</strain>
    </source>
</reference>
<protein>
    <submittedName>
        <fullName evidence="1">Uncharacterized protein</fullName>
    </submittedName>
</protein>
<gene>
    <name evidence="1" type="ORF">BAU28_08150</name>
</gene>
<evidence type="ECO:0000313" key="2">
    <source>
        <dbReference type="Proteomes" id="UP000182788"/>
    </source>
</evidence>
<accession>A0A1J9UQP2</accession>
<sequence length="90" mass="10304">MHLHAPLDFVPSLELHQAVEPNSVSFTIQKGCLIKGNPQYNEVGIDVWESILQVSLIDHGEFWNALKNFLHINVLSVFELEQLIKVKLNR</sequence>
<dbReference type="Proteomes" id="UP000182788">
    <property type="component" value="Unassembled WGS sequence"/>
</dbReference>